<protein>
    <recommendedName>
        <fullName evidence="7">Large ribosomal subunit protein mL54</fullName>
    </recommendedName>
</protein>
<evidence type="ECO:0000256" key="5">
    <source>
        <dbReference type="ARBA" id="ARBA00023274"/>
    </source>
</evidence>
<evidence type="ECO:0000256" key="2">
    <source>
        <dbReference type="ARBA" id="ARBA00022946"/>
    </source>
</evidence>
<feature type="region of interest" description="Disordered" evidence="8">
    <location>
        <begin position="20"/>
        <end position="41"/>
    </location>
</feature>
<evidence type="ECO:0000256" key="1">
    <source>
        <dbReference type="ARBA" id="ARBA00004173"/>
    </source>
</evidence>
<evidence type="ECO:0000256" key="3">
    <source>
        <dbReference type="ARBA" id="ARBA00022980"/>
    </source>
</evidence>
<keyword evidence="4" id="KW-0496">Mitochondrion</keyword>
<dbReference type="STRING" id="69332.A0A388LQ55"/>
<comment type="subcellular location">
    <subcellularLocation>
        <location evidence="1">Mitochondrion</location>
    </subcellularLocation>
</comment>
<dbReference type="EMBL" id="BFEA01000475">
    <property type="protein sequence ID" value="GBG84401.1"/>
    <property type="molecule type" value="Genomic_DNA"/>
</dbReference>
<evidence type="ECO:0000256" key="8">
    <source>
        <dbReference type="SAM" id="MobiDB-lite"/>
    </source>
</evidence>
<name>A0A388LQ55_CHABU</name>
<dbReference type="OrthoDB" id="10252718at2759"/>
<accession>A0A388LQ55</accession>
<dbReference type="InterPro" id="IPR013870">
    <property type="entry name" value="Ribosomal_mL54"/>
</dbReference>
<reference evidence="9 10" key="1">
    <citation type="journal article" date="2018" name="Cell">
        <title>The Chara Genome: Secondary Complexity and Implications for Plant Terrestrialization.</title>
        <authorList>
            <person name="Nishiyama T."/>
            <person name="Sakayama H."/>
            <person name="Vries J.D."/>
            <person name="Buschmann H."/>
            <person name="Saint-Marcoux D."/>
            <person name="Ullrich K.K."/>
            <person name="Haas F.B."/>
            <person name="Vanderstraeten L."/>
            <person name="Becker D."/>
            <person name="Lang D."/>
            <person name="Vosolsobe S."/>
            <person name="Rombauts S."/>
            <person name="Wilhelmsson P.K.I."/>
            <person name="Janitza P."/>
            <person name="Kern R."/>
            <person name="Heyl A."/>
            <person name="Rumpler F."/>
            <person name="Villalobos L.I.A.C."/>
            <person name="Clay J.M."/>
            <person name="Skokan R."/>
            <person name="Toyoda A."/>
            <person name="Suzuki Y."/>
            <person name="Kagoshima H."/>
            <person name="Schijlen E."/>
            <person name="Tajeshwar N."/>
            <person name="Catarino B."/>
            <person name="Hetherington A.J."/>
            <person name="Saltykova A."/>
            <person name="Bonnot C."/>
            <person name="Breuninger H."/>
            <person name="Symeonidi A."/>
            <person name="Radhakrishnan G.V."/>
            <person name="Van Nieuwerburgh F."/>
            <person name="Deforce D."/>
            <person name="Chang C."/>
            <person name="Karol K.G."/>
            <person name="Hedrich R."/>
            <person name="Ulvskov P."/>
            <person name="Glockner G."/>
            <person name="Delwiche C.F."/>
            <person name="Petrasek J."/>
            <person name="Van de Peer Y."/>
            <person name="Friml J."/>
            <person name="Beilby M."/>
            <person name="Dolan L."/>
            <person name="Kohara Y."/>
            <person name="Sugano S."/>
            <person name="Fujiyama A."/>
            <person name="Delaux P.-M."/>
            <person name="Quint M."/>
            <person name="TheiBen G."/>
            <person name="Hagemann M."/>
            <person name="Harholt J."/>
            <person name="Dunand C."/>
            <person name="Zachgo S."/>
            <person name="Langdale J."/>
            <person name="Maumus F."/>
            <person name="Straeten D.V.D."/>
            <person name="Gould S.B."/>
            <person name="Rensing S.A."/>
        </authorList>
    </citation>
    <scope>NUCLEOTIDE SEQUENCE [LARGE SCALE GENOMIC DNA]</scope>
    <source>
        <strain evidence="9 10">S276</strain>
    </source>
</reference>
<keyword evidence="5" id="KW-0687">Ribonucleoprotein</keyword>
<organism evidence="9 10">
    <name type="scientific">Chara braunii</name>
    <name type="common">Braun's stonewort</name>
    <dbReference type="NCBI Taxonomy" id="69332"/>
    <lineage>
        <taxon>Eukaryota</taxon>
        <taxon>Viridiplantae</taxon>
        <taxon>Streptophyta</taxon>
        <taxon>Charophyceae</taxon>
        <taxon>Charales</taxon>
        <taxon>Characeae</taxon>
        <taxon>Chara</taxon>
    </lineage>
</organism>
<keyword evidence="3" id="KW-0689">Ribosomal protein</keyword>
<dbReference type="AlphaFoldDB" id="A0A388LQ55"/>
<dbReference type="PANTHER" id="PTHR28595:SF1">
    <property type="entry name" value="LARGE RIBOSOMAL SUBUNIT PROTEIN ML54"/>
    <property type="match status" value="1"/>
</dbReference>
<keyword evidence="2" id="KW-0809">Transit peptide</keyword>
<keyword evidence="10" id="KW-1185">Reference proteome</keyword>
<evidence type="ECO:0000256" key="6">
    <source>
        <dbReference type="ARBA" id="ARBA00033752"/>
    </source>
</evidence>
<dbReference type="GO" id="GO:0005762">
    <property type="term" value="C:mitochondrial large ribosomal subunit"/>
    <property type="evidence" value="ECO:0007669"/>
    <property type="project" value="TreeGrafter"/>
</dbReference>
<comment type="similarity">
    <text evidence="6">Belongs to the mitochondrion-specific ribosomal protein mL54 family.</text>
</comment>
<evidence type="ECO:0000313" key="10">
    <source>
        <dbReference type="Proteomes" id="UP000265515"/>
    </source>
</evidence>
<dbReference type="OMA" id="CLWHLLD"/>
<proteinExistence type="inferred from homology"/>
<dbReference type="GO" id="GO:0003735">
    <property type="term" value="F:structural constituent of ribosome"/>
    <property type="evidence" value="ECO:0007669"/>
    <property type="project" value="TreeGrafter"/>
</dbReference>
<comment type="caution">
    <text evidence="9">The sequence shown here is derived from an EMBL/GenBank/DDBJ whole genome shotgun (WGS) entry which is preliminary data.</text>
</comment>
<evidence type="ECO:0000256" key="7">
    <source>
        <dbReference type="ARBA" id="ARBA00035179"/>
    </source>
</evidence>
<dbReference type="Gramene" id="GBG84401">
    <property type="protein sequence ID" value="GBG84401"/>
    <property type="gene ID" value="CBR_g38683"/>
</dbReference>
<gene>
    <name evidence="9" type="ORF">CBR_g38683</name>
</gene>
<dbReference type="Proteomes" id="UP000265515">
    <property type="component" value="Unassembled WGS sequence"/>
</dbReference>
<evidence type="ECO:0000313" key="9">
    <source>
        <dbReference type="EMBL" id="GBG84401.1"/>
    </source>
</evidence>
<dbReference type="Pfam" id="PF08561">
    <property type="entry name" value="Ribosomal_L37"/>
    <property type="match status" value="1"/>
</dbReference>
<dbReference type="PANTHER" id="PTHR28595">
    <property type="entry name" value="39S RIBOSOMAL PROTEIN L54, MITOCHONDRIAL"/>
    <property type="match status" value="1"/>
</dbReference>
<sequence length="121" mass="13377">MLRAAGCIRAVRGALRLRAAAPAKGGKKAKEAASGGPPPVSLELRSKFTVGANIMKDGSDPPLKDDSEYPDWLWTLLDKQPTLSELQRKDIDAMEEKEIMRLLKLDNRKKIKEENGLHAKN</sequence>
<evidence type="ECO:0000256" key="4">
    <source>
        <dbReference type="ARBA" id="ARBA00023128"/>
    </source>
</evidence>